<accession>A0A8I2YSJ2</accession>
<keyword evidence="2" id="KW-1185">Reference proteome</keyword>
<dbReference type="PANTHER" id="PTHR14024">
    <property type="entry name" value="PERILIPIN"/>
    <property type="match status" value="1"/>
</dbReference>
<evidence type="ECO:0000313" key="1">
    <source>
        <dbReference type="EMBL" id="KAG6377516.1"/>
    </source>
</evidence>
<evidence type="ECO:0008006" key="3">
    <source>
        <dbReference type="Google" id="ProtNLM"/>
    </source>
</evidence>
<sequence>MATATQSQPAHPQPRVPEITVLTRVTSIPIIASSLDQIHSTLSSNVLTRTPYHAAQVLTQTAYNFSQPLQIRLAPLIVSADGYVNKGLDVIEQKYPYPFKVKPEDVASYVRERRDSVVSSANERFDKNVKTPAVGVAEGIDKKFAPIVDYIESAVNRVGSESGTSSPTSTSSECQYQYQRAYAISKHLKDDLYVYSSEHLKQLQQQNVLVQKAIETANSIQALASASITGAQTRIHALSDSMLAELQKLQQSTAALPHSLQAIYPDISKPITDLRGIVTTTDMSVGDKVHRVAEEVREGVRPMLEKLSQRISDLAKAIGTKKEEVRATEQNDIAPQ</sequence>
<dbReference type="AlphaFoldDB" id="A0A8I2YSJ2"/>
<reference evidence="1" key="1">
    <citation type="submission" date="2021-03" db="EMBL/GenBank/DDBJ databases">
        <title>Evolutionary innovations through gain and loss of genes in the ectomycorrhizal Boletales.</title>
        <authorList>
            <person name="Wu G."/>
            <person name="Miyauchi S."/>
            <person name="Morin E."/>
            <person name="Yang Z.-L."/>
            <person name="Xu J."/>
            <person name="Martin F.M."/>
        </authorList>
    </citation>
    <scope>NUCLEOTIDE SEQUENCE</scope>
    <source>
        <strain evidence="1">BR01</strain>
    </source>
</reference>
<dbReference type="PANTHER" id="PTHR14024:SF49">
    <property type="entry name" value="LIPID STORAGE DROPLETS SURFACE-BINDING PROTEIN 1"/>
    <property type="match status" value="1"/>
</dbReference>
<organism evidence="1 2">
    <name type="scientific">Boletus reticuloceps</name>
    <dbReference type="NCBI Taxonomy" id="495285"/>
    <lineage>
        <taxon>Eukaryota</taxon>
        <taxon>Fungi</taxon>
        <taxon>Dikarya</taxon>
        <taxon>Basidiomycota</taxon>
        <taxon>Agaricomycotina</taxon>
        <taxon>Agaricomycetes</taxon>
        <taxon>Agaricomycetidae</taxon>
        <taxon>Boletales</taxon>
        <taxon>Boletineae</taxon>
        <taxon>Boletaceae</taxon>
        <taxon>Boletoideae</taxon>
        <taxon>Boletus</taxon>
    </lineage>
</organism>
<comment type="caution">
    <text evidence="1">The sequence shown here is derived from an EMBL/GenBank/DDBJ whole genome shotgun (WGS) entry which is preliminary data.</text>
</comment>
<proteinExistence type="predicted"/>
<dbReference type="OrthoDB" id="376826at2759"/>
<protein>
    <recommendedName>
        <fullName evidence="3">Lipid droplet-associated perilipin protein</fullName>
    </recommendedName>
</protein>
<name>A0A8I2YSJ2_9AGAM</name>
<dbReference type="EMBL" id="JAGFBS010000009">
    <property type="protein sequence ID" value="KAG6377516.1"/>
    <property type="molecule type" value="Genomic_DNA"/>
</dbReference>
<dbReference type="Proteomes" id="UP000683000">
    <property type="component" value="Unassembled WGS sequence"/>
</dbReference>
<evidence type="ECO:0000313" key="2">
    <source>
        <dbReference type="Proteomes" id="UP000683000"/>
    </source>
</evidence>
<gene>
    <name evidence="1" type="ORF">JVT61DRAFT_15324</name>
</gene>